<evidence type="ECO:0000259" key="1">
    <source>
        <dbReference type="Pfam" id="PF01326"/>
    </source>
</evidence>
<dbReference type="Gene3D" id="3.30.1490.20">
    <property type="entry name" value="ATP-grasp fold, A domain"/>
    <property type="match status" value="2"/>
</dbReference>
<dbReference type="PANTHER" id="PTHR43615:SF1">
    <property type="entry name" value="PPDK_N DOMAIN-CONTAINING PROTEIN"/>
    <property type="match status" value="1"/>
</dbReference>
<dbReference type="EMBL" id="JADPUN010000247">
    <property type="protein sequence ID" value="MBF9132743.1"/>
    <property type="molecule type" value="Genomic_DNA"/>
</dbReference>
<gene>
    <name evidence="2" type="ORF">I0C86_27865</name>
</gene>
<dbReference type="Pfam" id="PF01326">
    <property type="entry name" value="PPDK_N"/>
    <property type="match status" value="1"/>
</dbReference>
<evidence type="ECO:0000313" key="2">
    <source>
        <dbReference type="EMBL" id="MBF9132743.1"/>
    </source>
</evidence>
<dbReference type="SUPFAM" id="SSF56059">
    <property type="entry name" value="Glutathione synthetase ATP-binding domain-like"/>
    <property type="match status" value="1"/>
</dbReference>
<dbReference type="Proteomes" id="UP000638560">
    <property type="component" value="Unassembled WGS sequence"/>
</dbReference>
<accession>A0ABS0H3F7</accession>
<dbReference type="InterPro" id="IPR013815">
    <property type="entry name" value="ATP_grasp_subdomain_1"/>
</dbReference>
<comment type="caution">
    <text evidence="2">The sequence shown here is derived from an EMBL/GenBank/DDBJ whole genome shotgun (WGS) entry which is preliminary data.</text>
</comment>
<reference evidence="2 3" key="1">
    <citation type="submission" date="2020-11" db="EMBL/GenBank/DDBJ databases">
        <title>A novel isolate from a Black sea contaminated sediment with potential to produce alkanes: Plantactinospora alkalitolerans sp. nov.</title>
        <authorList>
            <person name="Carro L."/>
            <person name="Veyisoglu A."/>
            <person name="Guven K."/>
            <person name="Schumann P."/>
            <person name="Klenk H.-P."/>
            <person name="Sahin N."/>
        </authorList>
    </citation>
    <scope>NUCLEOTIDE SEQUENCE [LARGE SCALE GENOMIC DNA]</scope>
    <source>
        <strain evidence="2 3">S1510</strain>
    </source>
</reference>
<protein>
    <recommendedName>
        <fullName evidence="1">Pyruvate phosphate dikinase AMP/ATP-binding domain-containing protein</fullName>
    </recommendedName>
</protein>
<dbReference type="Gene3D" id="3.30.470.20">
    <property type="entry name" value="ATP-grasp fold, B domain"/>
    <property type="match status" value="1"/>
</dbReference>
<evidence type="ECO:0000313" key="3">
    <source>
        <dbReference type="Proteomes" id="UP000638560"/>
    </source>
</evidence>
<proteinExistence type="predicted"/>
<sequence length="622" mass="66434">MTGRWIVPTEELPGAPVALVGGKAAGLGLLFAVSIPVPTGFCITTAALTAGDAAEDEIRAALVRQRKAGIQRFAVRSSHLGEDTADAGAPGIYHSEVGASTDNEVLAAVRRVWESATDPSAADYRRRRGIHDDEKPMAVLVQHAPLAVAGGVIYTMLPHDSDPSAVLIEYAAGPPSNVTDNVVMPHRCVVSKRRPEDVRLNSTILAPDQARTLVSWALAAERSVDAPLDLEWLLDPDGQLWMLQARRLLYPAARMTPPYTAPAAGASLRSEKLVPFQLANADVPTIEAHLILPSAFQAAGSTAVRDACAEVFRRYVATGAVSIRSAYWSARESGDMLPQSPELRSVDDCLAYLESYWQSVRAGGHVDYSTQVALLVSNWTLPRASVIATVPGGGQPIVLAAVYGLMDGLETCSHDVFVVDADSFEVRSARTPAKPFAVLTGHSLPQELPAELRDRPVLAEHEIHAAASVAAAVAAAVGPARVELLLLPRGASTGRPIVTWQITLLAPGTDMKYYAVVESGDQRAVAEGRFAPLYRPDDVQRLSTDEDEAQIVAINFERFKLRNPQLVAELAARLRDSGQPVALKGSVLSHFAALLREYGVTVFPVNDLPALSAGTPVCLIPV</sequence>
<organism evidence="2 3">
    <name type="scientific">Plantactinospora alkalitolerans</name>
    <dbReference type="NCBI Taxonomy" id="2789879"/>
    <lineage>
        <taxon>Bacteria</taxon>
        <taxon>Bacillati</taxon>
        <taxon>Actinomycetota</taxon>
        <taxon>Actinomycetes</taxon>
        <taxon>Micromonosporales</taxon>
        <taxon>Micromonosporaceae</taxon>
        <taxon>Plantactinospora</taxon>
    </lineage>
</organism>
<dbReference type="InterPro" id="IPR002192">
    <property type="entry name" value="PPDK_AMP/ATP-bd"/>
</dbReference>
<feature type="domain" description="Pyruvate phosphate dikinase AMP/ATP-binding" evidence="1">
    <location>
        <begin position="56"/>
        <end position="196"/>
    </location>
</feature>
<dbReference type="InterPro" id="IPR051549">
    <property type="entry name" value="PEP_Utilizing_Enz"/>
</dbReference>
<dbReference type="PANTHER" id="PTHR43615">
    <property type="entry name" value="PHOSPHOENOLPYRUVATE SYNTHASE-RELATED"/>
    <property type="match status" value="1"/>
</dbReference>
<dbReference type="RefSeq" id="WP_196204267.1">
    <property type="nucleotide sequence ID" value="NZ_JADPUN010000247.1"/>
</dbReference>
<keyword evidence="3" id="KW-1185">Reference proteome</keyword>
<name>A0ABS0H3F7_9ACTN</name>